<dbReference type="Pfam" id="PF01833">
    <property type="entry name" value="TIG"/>
    <property type="match status" value="2"/>
</dbReference>
<evidence type="ECO:0000259" key="2">
    <source>
        <dbReference type="Pfam" id="PF01833"/>
    </source>
</evidence>
<dbReference type="BioCyc" id="SCEL448385:SCE_RS16045-MONOMER"/>
<dbReference type="HOGENOM" id="CLU_344150_0_0_7"/>
<name>A9GIN8_SORC5</name>
<feature type="domain" description="IPT/TIG" evidence="2">
    <location>
        <begin position="281"/>
        <end position="357"/>
    </location>
</feature>
<evidence type="ECO:0000256" key="1">
    <source>
        <dbReference type="SAM" id="MobiDB-lite"/>
    </source>
</evidence>
<dbReference type="STRING" id="448385.sce3131"/>
<reference evidence="3 4" key="1">
    <citation type="journal article" date="2007" name="Nat. Biotechnol.">
        <title>Complete genome sequence of the myxobacterium Sorangium cellulosum.</title>
        <authorList>
            <person name="Schneiker S."/>
            <person name="Perlova O."/>
            <person name="Kaiser O."/>
            <person name="Gerth K."/>
            <person name="Alici A."/>
            <person name="Altmeyer M.O."/>
            <person name="Bartels D."/>
            <person name="Bekel T."/>
            <person name="Beyer S."/>
            <person name="Bode E."/>
            <person name="Bode H.B."/>
            <person name="Bolten C.J."/>
            <person name="Choudhuri J.V."/>
            <person name="Doss S."/>
            <person name="Elnakady Y.A."/>
            <person name="Frank B."/>
            <person name="Gaigalat L."/>
            <person name="Goesmann A."/>
            <person name="Groeger C."/>
            <person name="Gross F."/>
            <person name="Jelsbak L."/>
            <person name="Jelsbak L."/>
            <person name="Kalinowski J."/>
            <person name="Kegler C."/>
            <person name="Knauber T."/>
            <person name="Konietzny S."/>
            <person name="Kopp M."/>
            <person name="Krause L."/>
            <person name="Krug D."/>
            <person name="Linke B."/>
            <person name="Mahmud T."/>
            <person name="Martinez-Arias R."/>
            <person name="McHardy A.C."/>
            <person name="Merai M."/>
            <person name="Meyer F."/>
            <person name="Mormann S."/>
            <person name="Munoz-Dorado J."/>
            <person name="Perez J."/>
            <person name="Pradella S."/>
            <person name="Rachid S."/>
            <person name="Raddatz G."/>
            <person name="Rosenau F."/>
            <person name="Rueckert C."/>
            <person name="Sasse F."/>
            <person name="Scharfe M."/>
            <person name="Schuster S.C."/>
            <person name="Suen G."/>
            <person name="Treuner-Lange A."/>
            <person name="Velicer G.J."/>
            <person name="Vorholter F.-J."/>
            <person name="Weissman K.J."/>
            <person name="Welch R.D."/>
            <person name="Wenzel S.C."/>
            <person name="Whitworth D.E."/>
            <person name="Wilhelm S."/>
            <person name="Wittmann C."/>
            <person name="Bloecker H."/>
            <person name="Puehler A."/>
            <person name="Mueller R."/>
        </authorList>
    </citation>
    <scope>NUCLEOTIDE SEQUENCE [LARGE SCALE GENOMIC DNA]</scope>
    <source>
        <strain evidence="4">So ce56</strain>
    </source>
</reference>
<accession>A9GIN8</accession>
<feature type="domain" description="IPT/TIG" evidence="2">
    <location>
        <begin position="196"/>
        <end position="264"/>
    </location>
</feature>
<dbReference type="SUPFAM" id="SSF81296">
    <property type="entry name" value="E set domains"/>
    <property type="match status" value="2"/>
</dbReference>
<keyword evidence="4" id="KW-1185">Reference proteome</keyword>
<dbReference type="KEGG" id="scl:sce3131"/>
<organism evidence="3 4">
    <name type="scientific">Sorangium cellulosum (strain So ce56)</name>
    <name type="common">Polyangium cellulosum (strain So ce56)</name>
    <dbReference type="NCBI Taxonomy" id="448385"/>
    <lineage>
        <taxon>Bacteria</taxon>
        <taxon>Pseudomonadati</taxon>
        <taxon>Myxococcota</taxon>
        <taxon>Polyangia</taxon>
        <taxon>Polyangiales</taxon>
        <taxon>Polyangiaceae</taxon>
        <taxon>Sorangium</taxon>
    </lineage>
</organism>
<evidence type="ECO:0000313" key="4">
    <source>
        <dbReference type="Proteomes" id="UP000002139"/>
    </source>
</evidence>
<gene>
    <name evidence="3" type="ordered locus">sce3131</name>
</gene>
<dbReference type="InterPro" id="IPR002909">
    <property type="entry name" value="IPT_dom"/>
</dbReference>
<protein>
    <recommendedName>
        <fullName evidence="2">IPT/TIG domain-containing protein</fullName>
    </recommendedName>
</protein>
<dbReference type="CDD" id="cd00603">
    <property type="entry name" value="IPT_PCSR"/>
    <property type="match status" value="1"/>
</dbReference>
<sequence>MVSAAGTDAEKLVSVTAVPFRLVRRSPSRDQPQARTGASVLLGHRAAECRGCQESVWIRFCGSEGEDSASAVPLVTRPQEGGGLLPRGASLVKRWSRHLGMHNFRVFACVFARLSAQAYTRLVRTASRGFLTARFASVGAGLAIVSACIASAPEGIRRQTDGDGGDFGVDPQTTSTSSSAGAGLPGGDPHALLGADPTHGPFNGGQRVLLHGNGFSSQVRVWFGDVEVDPSAIVPIDPSRVQVAAPPGAAGPVELAVQNGDDTSTRRTLPGGYVYDALYASPSSGPISGGTTIELVGQGTRWNERTVAKIDQKPCTSLAVQEPTRLLCTVPQGTPGAKTISVTTGGETILVLDGYTYEDSENGYKGGLSGAPLAGRLKVLVYNNFTGDPIPGASVVVGTDTTSAITVDASGVAVIEDASLDSPRTVTVAATCHSPISFVDVPVDTVTVYLDPVLTPACGASGDPPPPVGGKVGSAGAIEGELVWDTSLDPGSSAWGNIPSPRRETERKAAYLFTTGADPLATFRLPSEYQAITPETSGELGHGFTMYIAPGNRTIYALAGLEDRSTTPPRFTAYAMGVVRGIPVLPNKWTREVFVRINQPLDHALSMDVRAPAKGPKGPDRIQANVSLMIGNDGFATLPIGAQSPLIPFDGGLTFVGVPPLARDLLGASYHSSARAVTGQAGLAPLSVVGRVLSTSTSEPVRIGDFVGVPTLEAPAQNSAWDGSHLATSFGAGAPVDLSVYDIASGNGLIRWTVAVPAGSHAVEVPDLRQLGLEHGALPPGPLTIGVYGARIDGFDYGKLVYRQLKPAGMAAYSLDSFNAHL</sequence>
<dbReference type="InterPro" id="IPR013783">
    <property type="entry name" value="Ig-like_fold"/>
</dbReference>
<dbReference type="eggNOG" id="COG3391">
    <property type="taxonomic scope" value="Bacteria"/>
</dbReference>
<dbReference type="Gene3D" id="2.60.40.10">
    <property type="entry name" value="Immunoglobulins"/>
    <property type="match status" value="2"/>
</dbReference>
<dbReference type="CDD" id="cd00102">
    <property type="entry name" value="IPT"/>
    <property type="match status" value="1"/>
</dbReference>
<dbReference type="EMBL" id="AM746676">
    <property type="protein sequence ID" value="CAN93291.1"/>
    <property type="molecule type" value="Genomic_DNA"/>
</dbReference>
<feature type="region of interest" description="Disordered" evidence="1">
    <location>
        <begin position="159"/>
        <end position="198"/>
    </location>
</feature>
<dbReference type="Proteomes" id="UP000002139">
    <property type="component" value="Chromosome"/>
</dbReference>
<dbReference type="InterPro" id="IPR014756">
    <property type="entry name" value="Ig_E-set"/>
</dbReference>
<proteinExistence type="predicted"/>
<dbReference type="AlphaFoldDB" id="A9GIN8"/>
<evidence type="ECO:0000313" key="3">
    <source>
        <dbReference type="EMBL" id="CAN93291.1"/>
    </source>
</evidence>